<sequence length="297" mass="32788">MRRVTVRVPGSCGELIQGIYRDAPCLVSCPVDLYTRARVEERPADHFLPDKAVRIMDCFFERYGLPREEKHRINIALSSEIPTGKGMASSTADLVAVATGLAAYYDLRVTPSDIAELCVAIEPTDNIMFQDLNLFNYIKGGVIRDFRRAMSAKILAVDFGGSVATVGFRGQRYVYDAVDRAAFAQIVADFETGLAAADLHQMGAACTESARLNQKVLFKPYLETMIALSRRYGGCGVAIGHSGTVVGVIYDAADFDYRGFMTAWINRVPQKDYEGIYLKNMIPGGYRIEQTGDALYL</sequence>
<dbReference type="Proteomes" id="UP000004754">
    <property type="component" value="Unassembled WGS sequence"/>
</dbReference>
<dbReference type="PANTHER" id="PTHR43527">
    <property type="entry name" value="4-DIPHOSPHOCYTIDYL-2-C-METHYL-D-ERYTHRITOL KINASE, CHLOROPLASTIC"/>
    <property type="match status" value="1"/>
</dbReference>
<feature type="domain" description="GHMP kinase N-terminal" evidence="5">
    <location>
        <begin position="52"/>
        <end position="123"/>
    </location>
</feature>
<name>E6MI78_9FIRM</name>
<dbReference type="eggNOG" id="COG4542">
    <property type="taxonomic scope" value="Bacteria"/>
</dbReference>
<evidence type="ECO:0000256" key="3">
    <source>
        <dbReference type="ARBA" id="ARBA00022777"/>
    </source>
</evidence>
<keyword evidence="7" id="KW-1185">Reference proteome</keyword>
<keyword evidence="4" id="KW-0067">ATP-binding</keyword>
<dbReference type="STRING" id="887929.HMP0721_1611"/>
<dbReference type="Pfam" id="PF00288">
    <property type="entry name" value="GHMP_kinases_N"/>
    <property type="match status" value="1"/>
</dbReference>
<dbReference type="EMBL" id="AEQN01000022">
    <property type="protein sequence ID" value="EFV01230.1"/>
    <property type="molecule type" value="Genomic_DNA"/>
</dbReference>
<dbReference type="InterPro" id="IPR020568">
    <property type="entry name" value="Ribosomal_Su5_D2-typ_SF"/>
</dbReference>
<keyword evidence="1" id="KW-0808">Transferase</keyword>
<dbReference type="InterPro" id="IPR014721">
    <property type="entry name" value="Ribsml_uS5_D2-typ_fold_subgr"/>
</dbReference>
<dbReference type="GO" id="GO:0016301">
    <property type="term" value="F:kinase activity"/>
    <property type="evidence" value="ECO:0007669"/>
    <property type="project" value="UniProtKB-KW"/>
</dbReference>
<gene>
    <name evidence="6" type="ORF">HMP0721_1611</name>
</gene>
<accession>E6MI78</accession>
<dbReference type="OrthoDB" id="4548147at2"/>
<dbReference type="RefSeq" id="WP_006599033.1">
    <property type="nucleotide sequence ID" value="NZ_GL622359.1"/>
</dbReference>
<dbReference type="SUPFAM" id="SSF54211">
    <property type="entry name" value="Ribosomal protein S5 domain 2-like"/>
    <property type="match status" value="1"/>
</dbReference>
<reference evidence="6 7" key="1">
    <citation type="submission" date="2010-12" db="EMBL/GenBank/DDBJ databases">
        <authorList>
            <person name="Muzny D."/>
            <person name="Qin X."/>
            <person name="Deng J."/>
            <person name="Jiang H."/>
            <person name="Liu Y."/>
            <person name="Qu J."/>
            <person name="Song X.-Z."/>
            <person name="Zhang L."/>
            <person name="Thornton R."/>
            <person name="Coyle M."/>
            <person name="Francisco L."/>
            <person name="Jackson L."/>
            <person name="Javaid M."/>
            <person name="Korchina V."/>
            <person name="Kovar C."/>
            <person name="Mata R."/>
            <person name="Mathew T."/>
            <person name="Ngo R."/>
            <person name="Nguyen L."/>
            <person name="Nguyen N."/>
            <person name="Okwuonu G."/>
            <person name="Ongeri F."/>
            <person name="Pham C."/>
            <person name="Simmons D."/>
            <person name="Wilczek-Boney K."/>
            <person name="Hale W."/>
            <person name="Jakkamsetti A."/>
            <person name="Pham P."/>
            <person name="Ruth R."/>
            <person name="San Lucas F."/>
            <person name="Warren J."/>
            <person name="Zhang J."/>
            <person name="Zhao Z."/>
            <person name="Zhou C."/>
            <person name="Zhu D."/>
            <person name="Lee S."/>
            <person name="Bess C."/>
            <person name="Blankenburg K."/>
            <person name="Forbes L."/>
            <person name="Fu Q."/>
            <person name="Gubbala S."/>
            <person name="Hirani K."/>
            <person name="Jayaseelan J.C."/>
            <person name="Lara F."/>
            <person name="Munidasa M."/>
            <person name="Palculict T."/>
            <person name="Patil S."/>
            <person name="Pu L.-L."/>
            <person name="Saada N."/>
            <person name="Tang L."/>
            <person name="Weissenberger G."/>
            <person name="Zhu Y."/>
            <person name="Hemphill L."/>
            <person name="Shang Y."/>
            <person name="Youmans B."/>
            <person name="Ayvaz T."/>
            <person name="Ross M."/>
            <person name="Santibanez J."/>
            <person name="Aqrawi P."/>
            <person name="Gross S."/>
            <person name="Joshi V."/>
            <person name="Fowler G."/>
            <person name="Nazareth L."/>
            <person name="Reid J."/>
            <person name="Worley K."/>
            <person name="Petrosino J."/>
            <person name="Highlander S."/>
            <person name="Gibbs R."/>
        </authorList>
    </citation>
    <scope>NUCLEOTIDE SEQUENCE [LARGE SCALE GENOMIC DNA]</scope>
    <source>
        <strain evidence="6 7">ATCC 23263</strain>
    </source>
</reference>
<organism evidence="6 7">
    <name type="scientific">Pseudoramibacter alactolyticus ATCC 23263</name>
    <dbReference type="NCBI Taxonomy" id="887929"/>
    <lineage>
        <taxon>Bacteria</taxon>
        <taxon>Bacillati</taxon>
        <taxon>Bacillota</taxon>
        <taxon>Clostridia</taxon>
        <taxon>Eubacteriales</taxon>
        <taxon>Eubacteriaceae</taxon>
        <taxon>Pseudoramibacter</taxon>
    </lineage>
</organism>
<dbReference type="GO" id="GO:0005524">
    <property type="term" value="F:ATP binding"/>
    <property type="evidence" value="ECO:0007669"/>
    <property type="project" value="UniProtKB-KW"/>
</dbReference>
<dbReference type="InterPro" id="IPR012363">
    <property type="entry name" value="PduX"/>
</dbReference>
<dbReference type="PIRSF" id="PIRSF033887">
    <property type="entry name" value="PduX"/>
    <property type="match status" value="1"/>
</dbReference>
<evidence type="ECO:0000256" key="1">
    <source>
        <dbReference type="ARBA" id="ARBA00022679"/>
    </source>
</evidence>
<evidence type="ECO:0000313" key="6">
    <source>
        <dbReference type="EMBL" id="EFV01230.1"/>
    </source>
</evidence>
<protein>
    <submittedName>
        <fullName evidence="6">GHMP kinase, N-terminal domain protein</fullName>
    </submittedName>
</protein>
<evidence type="ECO:0000256" key="4">
    <source>
        <dbReference type="ARBA" id="ARBA00022840"/>
    </source>
</evidence>
<comment type="caution">
    <text evidence="6">The sequence shown here is derived from an EMBL/GenBank/DDBJ whole genome shotgun (WGS) entry which is preliminary data.</text>
</comment>
<dbReference type="HOGENOM" id="CLU_056896_0_0_9"/>
<evidence type="ECO:0000313" key="7">
    <source>
        <dbReference type="Proteomes" id="UP000004754"/>
    </source>
</evidence>
<dbReference type="PANTHER" id="PTHR43527:SF1">
    <property type="entry name" value="L-THREONINE KINASE"/>
    <property type="match status" value="1"/>
</dbReference>
<proteinExistence type="predicted"/>
<keyword evidence="3 6" id="KW-0418">Kinase</keyword>
<dbReference type="AlphaFoldDB" id="E6MI78"/>
<keyword evidence="2" id="KW-0547">Nucleotide-binding</keyword>
<evidence type="ECO:0000259" key="5">
    <source>
        <dbReference type="Pfam" id="PF00288"/>
    </source>
</evidence>
<dbReference type="Gene3D" id="3.30.230.10">
    <property type="match status" value="1"/>
</dbReference>
<evidence type="ECO:0000256" key="2">
    <source>
        <dbReference type="ARBA" id="ARBA00022741"/>
    </source>
</evidence>
<dbReference type="InterPro" id="IPR006204">
    <property type="entry name" value="GHMP_kinase_N_dom"/>
</dbReference>